<dbReference type="KEGG" id="srt:Srot_2381"/>
<protein>
    <submittedName>
        <fullName evidence="1">Uncharacterized protein</fullName>
    </submittedName>
</protein>
<gene>
    <name evidence="1" type="ordered locus">Srot_2381</name>
</gene>
<dbReference type="Proteomes" id="UP000002247">
    <property type="component" value="Chromosome"/>
</dbReference>
<dbReference type="RefSeq" id="WP_013139275.1">
    <property type="nucleotide sequence ID" value="NC_014168.1"/>
</dbReference>
<dbReference type="EMBL" id="CP001958">
    <property type="protein sequence ID" value="ADG98825.1"/>
    <property type="molecule type" value="Genomic_DNA"/>
</dbReference>
<sequence>MLILIRSDRKQSVNAVKLISAVSGWSLGGVSTINLSLHAYSEPDTALKLLGATGNQKDVITTATQEYAIGLGQNFDVLPGHVLAIGIWQQVNLFGATRKLAGIPQVGVKPRTGAPIKTTFGKLTNQSSIPATIKLSDITWSHNAAVWGALTHI</sequence>
<reference evidence="1 2" key="1">
    <citation type="journal article" date="2010" name="Stand. Genomic Sci.">
        <title>Complete genome sequence of Segniliparus rotundus type strain (CDC 1076).</title>
        <authorList>
            <person name="Sikorski J."/>
            <person name="Lapidus A."/>
            <person name="Copeland A."/>
            <person name="Misra M."/>
            <person name="Glavina Del Rio T."/>
            <person name="Nolan M."/>
            <person name="Lucas S."/>
            <person name="Chen F."/>
            <person name="Tice H."/>
            <person name="Cheng J.F."/>
            <person name="Jando M."/>
            <person name="Schneider S."/>
            <person name="Bruce D."/>
            <person name="Goodwin L."/>
            <person name="Pitluck S."/>
            <person name="Liolios K."/>
            <person name="Mikhailova N."/>
            <person name="Pati A."/>
            <person name="Ivanova N."/>
            <person name="Mavromatis K."/>
            <person name="Chen A."/>
            <person name="Palaniappan K."/>
            <person name="Chertkov O."/>
            <person name="Land M."/>
            <person name="Hauser L."/>
            <person name="Chang Y.J."/>
            <person name="Jeffries C.D."/>
            <person name="Brettin T."/>
            <person name="Detter J.C."/>
            <person name="Han C."/>
            <person name="Rohde M."/>
            <person name="Goker M."/>
            <person name="Bristow J."/>
            <person name="Eisen J.A."/>
            <person name="Markowitz V."/>
            <person name="Hugenholtz P."/>
            <person name="Kyrpides N.C."/>
            <person name="Klenk H.P."/>
        </authorList>
    </citation>
    <scope>NUCLEOTIDE SEQUENCE [LARGE SCALE GENOMIC DNA]</scope>
    <source>
        <strain evidence="2">ATCC BAA-972 / CDC 1076 / CIP 108378 / DSM 44985 / JCM 13578</strain>
    </source>
</reference>
<accession>D6ZAT9</accession>
<organism evidence="1 2">
    <name type="scientific">Segniliparus rotundus (strain ATCC BAA-972 / CDC 1076 / CIP 108378 / DSM 44985 / JCM 13578)</name>
    <dbReference type="NCBI Taxonomy" id="640132"/>
    <lineage>
        <taxon>Bacteria</taxon>
        <taxon>Bacillati</taxon>
        <taxon>Actinomycetota</taxon>
        <taxon>Actinomycetes</taxon>
        <taxon>Mycobacteriales</taxon>
        <taxon>Segniliparaceae</taxon>
        <taxon>Segniliparus</taxon>
    </lineage>
</organism>
<dbReference type="AlphaFoldDB" id="D6ZAT9"/>
<name>D6ZAT9_SEGRD</name>
<evidence type="ECO:0000313" key="2">
    <source>
        <dbReference type="Proteomes" id="UP000002247"/>
    </source>
</evidence>
<proteinExistence type="predicted"/>
<keyword evidence="2" id="KW-1185">Reference proteome</keyword>
<evidence type="ECO:0000313" key="1">
    <source>
        <dbReference type="EMBL" id="ADG98825.1"/>
    </source>
</evidence>
<dbReference type="HOGENOM" id="CLU_1712014_0_0_11"/>